<dbReference type="GO" id="GO:0005743">
    <property type="term" value="C:mitochondrial inner membrane"/>
    <property type="evidence" value="ECO:0007669"/>
    <property type="project" value="UniProtKB-ARBA"/>
</dbReference>
<name>A0A1X7UVK9_AMPQE</name>
<reference evidence="9" key="1">
    <citation type="journal article" date="2010" name="Nature">
        <title>The Amphimedon queenslandica genome and the evolution of animal complexity.</title>
        <authorList>
            <person name="Srivastava M."/>
            <person name="Simakov O."/>
            <person name="Chapman J."/>
            <person name="Fahey B."/>
            <person name="Gauthier M.E."/>
            <person name="Mitros T."/>
            <person name="Richards G.S."/>
            <person name="Conaco C."/>
            <person name="Dacre M."/>
            <person name="Hellsten U."/>
            <person name="Larroux C."/>
            <person name="Putnam N.H."/>
            <person name="Stanke M."/>
            <person name="Adamska M."/>
            <person name="Darling A."/>
            <person name="Degnan S.M."/>
            <person name="Oakley T.H."/>
            <person name="Plachetzki D.C."/>
            <person name="Zhai Y."/>
            <person name="Adamski M."/>
            <person name="Calcino A."/>
            <person name="Cummins S.F."/>
            <person name="Goodstein D.M."/>
            <person name="Harris C."/>
            <person name="Jackson D.J."/>
            <person name="Leys S.P."/>
            <person name="Shu S."/>
            <person name="Woodcroft B.J."/>
            <person name="Vervoort M."/>
            <person name="Kosik K.S."/>
            <person name="Manning G."/>
            <person name="Degnan B.M."/>
            <person name="Rokhsar D.S."/>
        </authorList>
    </citation>
    <scope>NUCLEOTIDE SEQUENCE [LARGE SCALE GENOMIC DNA]</scope>
</reference>
<sequence length="122" mass="13868">MPSCTGLKIRLALHGCTNRPFFHIIVTESRFKRNGRHLEQLGSFDPMPNYNNEKLASLNVKRIKYWLGVGATPTNLVSKILGLAGLLPIHPRTYLETRRRREGLLQETAVAESEEARLKEQS</sequence>
<comment type="subcellular location">
    <subcellularLocation>
        <location evidence="1">Mitochondrion</location>
    </subcellularLocation>
</comment>
<dbReference type="EnsemblMetazoa" id="Aqu2.1.31808_001">
    <property type="protein sequence ID" value="Aqu2.1.31808_001"/>
    <property type="gene ID" value="Aqu2.1.31808"/>
</dbReference>
<organism evidence="8">
    <name type="scientific">Amphimedon queenslandica</name>
    <name type="common">Sponge</name>
    <dbReference type="NCBI Taxonomy" id="400682"/>
    <lineage>
        <taxon>Eukaryota</taxon>
        <taxon>Metazoa</taxon>
        <taxon>Porifera</taxon>
        <taxon>Demospongiae</taxon>
        <taxon>Heteroscleromorpha</taxon>
        <taxon>Haplosclerida</taxon>
        <taxon>Niphatidae</taxon>
        <taxon>Amphimedon</taxon>
    </lineage>
</organism>
<evidence type="ECO:0000313" key="9">
    <source>
        <dbReference type="Proteomes" id="UP000007879"/>
    </source>
</evidence>
<evidence type="ECO:0000256" key="3">
    <source>
        <dbReference type="ARBA" id="ARBA00022980"/>
    </source>
</evidence>
<dbReference type="FunFam" id="3.30.1320.10:FF:000004">
    <property type="entry name" value="28S ribosomal protein S16, mitochondrial"/>
    <property type="match status" value="1"/>
</dbReference>
<dbReference type="InParanoid" id="A0A1X7UVK9"/>
<keyword evidence="9" id="KW-1185">Reference proteome</keyword>
<evidence type="ECO:0000256" key="4">
    <source>
        <dbReference type="ARBA" id="ARBA00023128"/>
    </source>
</evidence>
<evidence type="ECO:0000256" key="5">
    <source>
        <dbReference type="ARBA" id="ARBA00023274"/>
    </source>
</evidence>
<dbReference type="SUPFAM" id="SSF54565">
    <property type="entry name" value="Ribosomal protein S16"/>
    <property type="match status" value="1"/>
</dbReference>
<dbReference type="GO" id="GO:0003735">
    <property type="term" value="F:structural constituent of ribosome"/>
    <property type="evidence" value="ECO:0007669"/>
    <property type="project" value="InterPro"/>
</dbReference>
<gene>
    <name evidence="8" type="primary">100635187</name>
</gene>
<dbReference type="eggNOG" id="KOG3419">
    <property type="taxonomic scope" value="Eukaryota"/>
</dbReference>
<dbReference type="KEGG" id="aqu:100635187"/>
<dbReference type="Gene3D" id="3.30.1320.10">
    <property type="match status" value="1"/>
</dbReference>
<evidence type="ECO:0000256" key="2">
    <source>
        <dbReference type="ARBA" id="ARBA00006668"/>
    </source>
</evidence>
<dbReference type="Proteomes" id="UP000007879">
    <property type="component" value="Unassembled WGS sequence"/>
</dbReference>
<comment type="similarity">
    <text evidence="2">Belongs to the bacterial ribosomal protein bS16 family.</text>
</comment>
<dbReference type="STRING" id="400682.A0A1X7UVK9"/>
<evidence type="ECO:0000256" key="7">
    <source>
        <dbReference type="ARBA" id="ARBA00035438"/>
    </source>
</evidence>
<dbReference type="OrthoDB" id="407221at2759"/>
<accession>A0A1X7UVK9</accession>
<dbReference type="NCBIfam" id="TIGR00002">
    <property type="entry name" value="S16"/>
    <property type="match status" value="1"/>
</dbReference>
<proteinExistence type="inferred from homology"/>
<dbReference type="AlphaFoldDB" id="A0A1X7UVK9"/>
<evidence type="ECO:0000313" key="8">
    <source>
        <dbReference type="EnsemblMetazoa" id="Aqu2.1.31808_001"/>
    </source>
</evidence>
<evidence type="ECO:0000256" key="1">
    <source>
        <dbReference type="ARBA" id="ARBA00004173"/>
    </source>
</evidence>
<dbReference type="InterPro" id="IPR023803">
    <property type="entry name" value="Ribosomal_bS16_dom_sf"/>
</dbReference>
<reference evidence="8" key="2">
    <citation type="submission" date="2017-05" db="UniProtKB">
        <authorList>
            <consortium name="EnsemblMetazoa"/>
        </authorList>
    </citation>
    <scope>IDENTIFICATION</scope>
</reference>
<keyword evidence="3" id="KW-0689">Ribosomal protein</keyword>
<dbReference type="OMA" id="MPNADNE"/>
<dbReference type="GO" id="GO:0032543">
    <property type="term" value="P:mitochondrial translation"/>
    <property type="evidence" value="ECO:0007669"/>
    <property type="project" value="TreeGrafter"/>
</dbReference>
<dbReference type="PANTHER" id="PTHR12919">
    <property type="entry name" value="30S RIBOSOMAL PROTEIN S16"/>
    <property type="match status" value="1"/>
</dbReference>
<protein>
    <recommendedName>
        <fullName evidence="6">Small ribosomal subunit protein bS16m</fullName>
    </recommendedName>
    <alternativeName>
        <fullName evidence="7">28S ribosomal protein S16, mitochondrial</fullName>
    </alternativeName>
</protein>
<dbReference type="GO" id="GO:0005763">
    <property type="term" value="C:mitochondrial small ribosomal subunit"/>
    <property type="evidence" value="ECO:0007669"/>
    <property type="project" value="TreeGrafter"/>
</dbReference>
<keyword evidence="5" id="KW-0687">Ribonucleoprotein</keyword>
<dbReference type="Pfam" id="PF00886">
    <property type="entry name" value="Ribosomal_S16"/>
    <property type="match status" value="1"/>
</dbReference>
<dbReference type="EnsemblMetazoa" id="XM_003386602.3">
    <property type="protein sequence ID" value="XP_003386650.1"/>
    <property type="gene ID" value="LOC100635187"/>
</dbReference>
<dbReference type="InterPro" id="IPR000307">
    <property type="entry name" value="Ribosomal_bS16"/>
</dbReference>
<dbReference type="PANTHER" id="PTHR12919:SF20">
    <property type="entry name" value="SMALL RIBOSOMAL SUBUNIT PROTEIN BS16M"/>
    <property type="match status" value="1"/>
</dbReference>
<keyword evidence="4" id="KW-0496">Mitochondrion</keyword>
<dbReference type="HAMAP" id="MF_00385">
    <property type="entry name" value="Ribosomal_bS16"/>
    <property type="match status" value="1"/>
</dbReference>
<evidence type="ECO:0000256" key="6">
    <source>
        <dbReference type="ARBA" id="ARBA00035263"/>
    </source>
</evidence>